<organism evidence="1 2">
    <name type="scientific">Spirosoma arboris</name>
    <dbReference type="NCBI Taxonomy" id="2682092"/>
    <lineage>
        <taxon>Bacteria</taxon>
        <taxon>Pseudomonadati</taxon>
        <taxon>Bacteroidota</taxon>
        <taxon>Cytophagia</taxon>
        <taxon>Cytophagales</taxon>
        <taxon>Cytophagaceae</taxon>
        <taxon>Spirosoma</taxon>
    </lineage>
</organism>
<proteinExistence type="predicted"/>
<dbReference type="Gene3D" id="3.40.50.10140">
    <property type="entry name" value="Toll/interleukin-1 receptor homology (TIR) domain"/>
    <property type="match status" value="1"/>
</dbReference>
<sequence>MTGDTGNFRNYDYTDYIIASERSLTERFPEWAIGIREWKALIEEASTLPENPSDEKLERLQDRLYDLRQAEGIYPDARQKCPRLFISHRQADGTWALRIAYLATQVGFTFWLDILDPTLTSIPASAHKLVIAGIIEMAILNSTHVIAIMTDQTRGSLWVPYEYGRITRLPASNTKAAAWLHPDLATNDFPEYMELGLKHRTEAAILNWLRAELSTLMPISPKCRTSILIWDNREPQKLPSPALKTYKTGEDTYYSFLDENW</sequence>
<evidence type="ECO:0000313" key="2">
    <source>
        <dbReference type="Proteomes" id="UP000436006"/>
    </source>
</evidence>
<gene>
    <name evidence="1" type="ORF">GO755_02600</name>
</gene>
<keyword evidence="2" id="KW-1185">Reference proteome</keyword>
<evidence type="ECO:0000313" key="1">
    <source>
        <dbReference type="EMBL" id="MVM28907.1"/>
    </source>
</evidence>
<protein>
    <recommendedName>
        <fullName evidence="3">TIR domain-containing protein</fullName>
    </recommendedName>
</protein>
<name>A0A7K1S503_9BACT</name>
<dbReference type="RefSeq" id="WP_157583003.1">
    <property type="nucleotide sequence ID" value="NZ_WPIN01000001.1"/>
</dbReference>
<comment type="caution">
    <text evidence="1">The sequence shown here is derived from an EMBL/GenBank/DDBJ whole genome shotgun (WGS) entry which is preliminary data.</text>
</comment>
<dbReference type="InterPro" id="IPR035897">
    <property type="entry name" value="Toll_tir_struct_dom_sf"/>
</dbReference>
<dbReference type="Proteomes" id="UP000436006">
    <property type="component" value="Unassembled WGS sequence"/>
</dbReference>
<dbReference type="SUPFAM" id="SSF52200">
    <property type="entry name" value="Toll/Interleukin receptor TIR domain"/>
    <property type="match status" value="1"/>
</dbReference>
<dbReference type="AlphaFoldDB" id="A0A7K1S503"/>
<dbReference type="EMBL" id="WPIN01000001">
    <property type="protein sequence ID" value="MVM28907.1"/>
    <property type="molecule type" value="Genomic_DNA"/>
</dbReference>
<reference evidence="1 2" key="1">
    <citation type="submission" date="2019-12" db="EMBL/GenBank/DDBJ databases">
        <title>Spirosoma sp. HMF4905 genome sequencing and assembly.</title>
        <authorList>
            <person name="Kang H."/>
            <person name="Cha I."/>
            <person name="Kim H."/>
            <person name="Joh K."/>
        </authorList>
    </citation>
    <scope>NUCLEOTIDE SEQUENCE [LARGE SCALE GENOMIC DNA]</scope>
    <source>
        <strain evidence="1 2">HMF4905</strain>
    </source>
</reference>
<evidence type="ECO:0008006" key="3">
    <source>
        <dbReference type="Google" id="ProtNLM"/>
    </source>
</evidence>
<accession>A0A7K1S503</accession>